<sequence>MHYPTLHLLDATLPEDLPAYDLWLLALTLTVCFVFAAVFERPLGTIRARVLPLWKALCWPISAARSTAP</sequence>
<dbReference type="RefSeq" id="WP_263844008.1">
    <property type="nucleotide sequence ID" value="NZ_JALIEB010000005.1"/>
</dbReference>
<gene>
    <name evidence="2" type="ORF">MUB52_09625</name>
</gene>
<evidence type="ECO:0000256" key="1">
    <source>
        <dbReference type="SAM" id="Phobius"/>
    </source>
</evidence>
<comment type="caution">
    <text evidence="2">The sequence shown here is derived from an EMBL/GenBank/DDBJ whole genome shotgun (WGS) entry which is preliminary data.</text>
</comment>
<accession>A0ABT3BDM9</accession>
<keyword evidence="3" id="KW-1185">Reference proteome</keyword>
<dbReference type="Proteomes" id="UP001208690">
    <property type="component" value="Unassembled WGS sequence"/>
</dbReference>
<reference evidence="2 3" key="1">
    <citation type="submission" date="2022-04" db="EMBL/GenBank/DDBJ databases">
        <title>Roseobacter sp. WL0113 is a bacterium isolated from neritic sediment.</title>
        <authorList>
            <person name="Wang L."/>
            <person name="He W."/>
            <person name="Zhang D.-F."/>
        </authorList>
    </citation>
    <scope>NUCLEOTIDE SEQUENCE [LARGE SCALE GENOMIC DNA]</scope>
    <source>
        <strain evidence="2 3">WL0113</strain>
    </source>
</reference>
<evidence type="ECO:0000313" key="2">
    <source>
        <dbReference type="EMBL" id="MCV3271687.1"/>
    </source>
</evidence>
<proteinExistence type="predicted"/>
<keyword evidence="1" id="KW-0472">Membrane</keyword>
<feature type="transmembrane region" description="Helical" evidence="1">
    <location>
        <begin position="20"/>
        <end position="39"/>
    </location>
</feature>
<keyword evidence="1" id="KW-1133">Transmembrane helix</keyword>
<keyword evidence="1" id="KW-0812">Transmembrane</keyword>
<dbReference type="EMBL" id="JALIEB010000005">
    <property type="protein sequence ID" value="MCV3271687.1"/>
    <property type="molecule type" value="Genomic_DNA"/>
</dbReference>
<name>A0ABT3BDM9_9RHOB</name>
<protein>
    <submittedName>
        <fullName evidence="2">Uncharacterized protein</fullName>
    </submittedName>
</protein>
<organism evidence="2 3">
    <name type="scientific">Roseobacter sinensis</name>
    <dbReference type="NCBI Taxonomy" id="2931391"/>
    <lineage>
        <taxon>Bacteria</taxon>
        <taxon>Pseudomonadati</taxon>
        <taxon>Pseudomonadota</taxon>
        <taxon>Alphaproteobacteria</taxon>
        <taxon>Rhodobacterales</taxon>
        <taxon>Roseobacteraceae</taxon>
        <taxon>Roseobacter</taxon>
    </lineage>
</organism>
<evidence type="ECO:0000313" key="3">
    <source>
        <dbReference type="Proteomes" id="UP001208690"/>
    </source>
</evidence>